<dbReference type="SUPFAM" id="SSF53822">
    <property type="entry name" value="Periplasmic binding protein-like I"/>
    <property type="match status" value="1"/>
</dbReference>
<dbReference type="Gene3D" id="3.40.50.2300">
    <property type="match status" value="2"/>
</dbReference>
<name>A0ABS9U3Z4_9MICC</name>
<dbReference type="EMBL" id="JAKZBV010000001">
    <property type="protein sequence ID" value="MCH6471409.1"/>
    <property type="molecule type" value="Genomic_DNA"/>
</dbReference>
<proteinExistence type="predicted"/>
<evidence type="ECO:0000256" key="2">
    <source>
        <dbReference type="ARBA" id="ARBA00023125"/>
    </source>
</evidence>
<dbReference type="Proteomes" id="UP001202922">
    <property type="component" value="Unassembled WGS sequence"/>
</dbReference>
<dbReference type="InterPro" id="IPR010982">
    <property type="entry name" value="Lambda_DNA-bd_dom_sf"/>
</dbReference>
<protein>
    <submittedName>
        <fullName evidence="6">LacI family transcriptional regulator</fullName>
    </submittedName>
</protein>
<dbReference type="CDD" id="cd01392">
    <property type="entry name" value="HTH_LacI"/>
    <property type="match status" value="1"/>
</dbReference>
<comment type="caution">
    <text evidence="6">The sequence shown here is derived from an EMBL/GenBank/DDBJ whole genome shotgun (WGS) entry which is preliminary data.</text>
</comment>
<evidence type="ECO:0000259" key="5">
    <source>
        <dbReference type="PROSITE" id="PS50932"/>
    </source>
</evidence>
<dbReference type="Pfam" id="PF13377">
    <property type="entry name" value="Peripla_BP_3"/>
    <property type="match status" value="1"/>
</dbReference>
<reference evidence="6 7" key="1">
    <citation type="submission" date="2022-03" db="EMBL/GenBank/DDBJ databases">
        <title>Sinomonas sp. isolated from a soil.</title>
        <authorList>
            <person name="Han J."/>
            <person name="Kim D.-U."/>
        </authorList>
    </citation>
    <scope>NUCLEOTIDE SEQUENCE [LARGE SCALE GENOMIC DNA]</scope>
    <source>
        <strain evidence="6 7">5-5</strain>
    </source>
</reference>
<gene>
    <name evidence="6" type="ORF">L0M17_15720</name>
</gene>
<dbReference type="Gene3D" id="1.10.260.40">
    <property type="entry name" value="lambda repressor-like DNA-binding domains"/>
    <property type="match status" value="1"/>
</dbReference>
<feature type="compositionally biased region" description="Pro residues" evidence="4">
    <location>
        <begin position="7"/>
        <end position="16"/>
    </location>
</feature>
<dbReference type="Pfam" id="PF00356">
    <property type="entry name" value="LacI"/>
    <property type="match status" value="1"/>
</dbReference>
<keyword evidence="2" id="KW-0238">DNA-binding</keyword>
<accession>A0ABS9U3Z4</accession>
<dbReference type="RefSeq" id="WP_241055180.1">
    <property type="nucleotide sequence ID" value="NZ_JAKZBV010000001.1"/>
</dbReference>
<dbReference type="SUPFAM" id="SSF47413">
    <property type="entry name" value="lambda repressor-like DNA-binding domains"/>
    <property type="match status" value="1"/>
</dbReference>
<dbReference type="PANTHER" id="PTHR30146">
    <property type="entry name" value="LACI-RELATED TRANSCRIPTIONAL REPRESSOR"/>
    <property type="match status" value="1"/>
</dbReference>
<dbReference type="PANTHER" id="PTHR30146:SF109">
    <property type="entry name" value="HTH-TYPE TRANSCRIPTIONAL REGULATOR GALS"/>
    <property type="match status" value="1"/>
</dbReference>
<keyword evidence="1" id="KW-0805">Transcription regulation</keyword>
<evidence type="ECO:0000256" key="1">
    <source>
        <dbReference type="ARBA" id="ARBA00023015"/>
    </source>
</evidence>
<keyword evidence="3" id="KW-0804">Transcription</keyword>
<organism evidence="6 7">
    <name type="scientific">Sinomonas terrae</name>
    <dbReference type="NCBI Taxonomy" id="2908838"/>
    <lineage>
        <taxon>Bacteria</taxon>
        <taxon>Bacillati</taxon>
        <taxon>Actinomycetota</taxon>
        <taxon>Actinomycetes</taxon>
        <taxon>Micrococcales</taxon>
        <taxon>Micrococcaceae</taxon>
        <taxon>Sinomonas</taxon>
    </lineage>
</organism>
<dbReference type="InterPro" id="IPR000843">
    <property type="entry name" value="HTH_LacI"/>
</dbReference>
<dbReference type="InterPro" id="IPR028082">
    <property type="entry name" value="Peripla_BP_I"/>
</dbReference>
<evidence type="ECO:0000313" key="7">
    <source>
        <dbReference type="Proteomes" id="UP001202922"/>
    </source>
</evidence>
<feature type="domain" description="HTH lacI-type" evidence="5">
    <location>
        <begin position="22"/>
        <end position="76"/>
    </location>
</feature>
<feature type="region of interest" description="Disordered" evidence="4">
    <location>
        <begin position="1"/>
        <end position="24"/>
    </location>
</feature>
<keyword evidence="7" id="KW-1185">Reference proteome</keyword>
<feature type="region of interest" description="Disordered" evidence="4">
    <location>
        <begin position="198"/>
        <end position="217"/>
    </location>
</feature>
<dbReference type="SMART" id="SM00354">
    <property type="entry name" value="HTH_LACI"/>
    <property type="match status" value="1"/>
</dbReference>
<sequence>MRGVTPPALPGPPRPGTPRRAVTQEDVAREVGVSRTLVSFAFRGAPGVSNETREAIFDAAQRLGYRQNAVAADLARKRPSAVGLYLLDLRNEVYADVFHGVREAFEDAPNRLILSVSPTANSLGRAAVDSLIEARVGIVVAATLLDADADVQELAQTVPVVNVARRVHGVDSVYSDDPAGAEAAVRHLIELGHTRIAHLTGPPHEGHQGRRRSYERTMSDVGLPPRVVTAQDYTQEAAERAVVPLLAGGERPTAIFAHNDELAVGAREAAYGLGLAVPDDLSLIGYDNSRISRLHGIDLTSVDLHALELGRSAGRTALERLANPLAPAVDLKSSPRLVVRGSTAAPPEVRKDRP</sequence>
<dbReference type="PROSITE" id="PS50932">
    <property type="entry name" value="HTH_LACI_2"/>
    <property type="match status" value="1"/>
</dbReference>
<dbReference type="CDD" id="cd06267">
    <property type="entry name" value="PBP1_LacI_sugar_binding-like"/>
    <property type="match status" value="1"/>
</dbReference>
<evidence type="ECO:0000256" key="3">
    <source>
        <dbReference type="ARBA" id="ARBA00023163"/>
    </source>
</evidence>
<dbReference type="InterPro" id="IPR046335">
    <property type="entry name" value="LacI/GalR-like_sensor"/>
</dbReference>
<feature type="compositionally biased region" description="Basic and acidic residues" evidence="4">
    <location>
        <begin position="204"/>
        <end position="217"/>
    </location>
</feature>
<evidence type="ECO:0000313" key="6">
    <source>
        <dbReference type="EMBL" id="MCH6471409.1"/>
    </source>
</evidence>
<evidence type="ECO:0000256" key="4">
    <source>
        <dbReference type="SAM" id="MobiDB-lite"/>
    </source>
</evidence>